<feature type="transmembrane region" description="Helical" evidence="6">
    <location>
        <begin position="188"/>
        <end position="208"/>
    </location>
</feature>
<dbReference type="PANTHER" id="PTHR37422">
    <property type="entry name" value="TEICHURONIC ACID BIOSYNTHESIS PROTEIN TUAE"/>
    <property type="match status" value="1"/>
</dbReference>
<feature type="transmembrane region" description="Helical" evidence="6">
    <location>
        <begin position="84"/>
        <end position="103"/>
    </location>
</feature>
<keyword evidence="4 6" id="KW-0472">Membrane</keyword>
<dbReference type="PANTHER" id="PTHR37422:SF13">
    <property type="entry name" value="LIPOPOLYSACCHARIDE BIOSYNTHESIS PROTEIN PA4999-RELATED"/>
    <property type="match status" value="1"/>
</dbReference>
<dbReference type="InterPro" id="IPR051533">
    <property type="entry name" value="WaaL-like"/>
</dbReference>
<evidence type="ECO:0000256" key="2">
    <source>
        <dbReference type="ARBA" id="ARBA00022692"/>
    </source>
</evidence>
<dbReference type="InterPro" id="IPR019734">
    <property type="entry name" value="TPR_rpt"/>
</dbReference>
<proteinExistence type="predicted"/>
<dbReference type="AlphaFoldDB" id="A0A0G4AQA6"/>
<keyword evidence="5" id="KW-0802">TPR repeat</keyword>
<feature type="transmembrane region" description="Helical" evidence="6">
    <location>
        <begin position="213"/>
        <end position="231"/>
    </location>
</feature>
<protein>
    <recommendedName>
        <fullName evidence="7">O-antigen ligase-related domain-containing protein</fullName>
    </recommendedName>
</protein>
<feature type="repeat" description="TPR" evidence="5">
    <location>
        <begin position="582"/>
        <end position="615"/>
    </location>
</feature>
<feature type="transmembrane region" description="Helical" evidence="6">
    <location>
        <begin position="433"/>
        <end position="451"/>
    </location>
</feature>
<feature type="transmembrane region" description="Helical" evidence="6">
    <location>
        <begin position="377"/>
        <end position="400"/>
    </location>
</feature>
<keyword evidence="3 6" id="KW-1133">Transmembrane helix</keyword>
<reference evidence="8 9" key="1">
    <citation type="journal article" date="2015" name="Nature">
        <title>rRNA introns, odd ribosomes, and small enigmatic genomes across a large radiation of phyla.</title>
        <authorList>
            <person name="Brown C.T."/>
            <person name="Hug L.A."/>
            <person name="Thomas B.C."/>
            <person name="Sharon I."/>
            <person name="Castelle C.J."/>
            <person name="Singh A."/>
            <person name="Wilkins M.J."/>
            <person name="Williams K.H."/>
            <person name="Banfield J.F."/>
        </authorList>
    </citation>
    <scope>NUCLEOTIDE SEQUENCE [LARGE SCALE GENOMIC DNA]</scope>
</reference>
<evidence type="ECO:0000256" key="3">
    <source>
        <dbReference type="ARBA" id="ARBA00022989"/>
    </source>
</evidence>
<feature type="transmembrane region" description="Helical" evidence="6">
    <location>
        <begin position="37"/>
        <end position="63"/>
    </location>
</feature>
<feature type="domain" description="O-antigen ligase-related" evidence="7">
    <location>
        <begin position="226"/>
        <end position="389"/>
    </location>
</feature>
<evidence type="ECO:0000256" key="6">
    <source>
        <dbReference type="SAM" id="Phobius"/>
    </source>
</evidence>
<dbReference type="SUPFAM" id="SSF48452">
    <property type="entry name" value="TPR-like"/>
    <property type="match status" value="1"/>
</dbReference>
<sequence length="747" mass="84814">MDSRLRGNDKKIMAFLIKLTLWALAFVPLIVNTSVFFPFIFGKILIIRIFIALASLLFAVHLVANEEFRRETYGRAKRIFKSPVFVMTTAFMAIFAISTYFAVNPFRAFFGDVERGEGLLGFLYFYAFFVYSLLLFEKKDWVMFFKLNLVTGAILFIKELFELCPTNEAGLTICNWGGRPGSFTGNPAFLGGYLLFVVFAALVVLYYAKKEPIWRWFATTMIPVGVIGLFITQTRAAMLGLVMGTLALVVYGVFHGKDITVRKNISLRTASAWVLIVMTLVGGIFYATRSNSFWKNIPGFNRAATFTLNDFTVQTRLISLGVSKNAIDPQKNGLQKFLIGWGPENFSIAYNQYYNPDYYHLEHTWFDRAHNKLMDVAVMNGILGLLVYLGIWISVGWLVFRKKGFSFDMMAILFFATAFFFNLLFVFDQISTIIPFFAFLAFAVTVASLEPEKAAVAHSTPKKTHFDKEASAVDYAAYGAAGVATVFFLWGLIFWTLVPMSQMNNYLAAIRDQKFGLIVQQPGAIFEPYTFAQQDIRSHFLTVGVANYSNPQAKSLFDLSLLKMEELIQREGMNPRFLVTIASVYDRMGKTTGDEQYLKKAEEYYKTALRLAPMRQDVVYAYSLNLSYQGRAQEAITLLRDELVVDSISPETHYYLGIVIMGSGGDYKEALRELEIAMQSSTLAGSRDEFVRNLYRAILRAAYEHRDKERFIIAAERLAVIDTEQSKNALLMKEMVEKGQWPAVDFQ</sequence>
<dbReference type="InterPro" id="IPR011990">
    <property type="entry name" value="TPR-like_helical_dom_sf"/>
</dbReference>
<evidence type="ECO:0000259" key="7">
    <source>
        <dbReference type="Pfam" id="PF04932"/>
    </source>
</evidence>
<keyword evidence="2 6" id="KW-0812">Transmembrane</keyword>
<feature type="transmembrane region" description="Helical" evidence="6">
    <location>
        <begin position="266"/>
        <end position="287"/>
    </location>
</feature>
<evidence type="ECO:0000313" key="9">
    <source>
        <dbReference type="Proteomes" id="UP000035656"/>
    </source>
</evidence>
<dbReference type="PROSITE" id="PS50005">
    <property type="entry name" value="TPR"/>
    <property type="match status" value="1"/>
</dbReference>
<gene>
    <name evidence="8" type="ORF">UX70_C0001G0093</name>
</gene>
<dbReference type="STRING" id="1619007.UX70_C0001G0093"/>
<feature type="transmembrane region" description="Helical" evidence="6">
    <location>
        <begin position="472"/>
        <end position="498"/>
    </location>
</feature>
<dbReference type="GO" id="GO:0016020">
    <property type="term" value="C:membrane"/>
    <property type="evidence" value="ECO:0007669"/>
    <property type="project" value="UniProtKB-SubCell"/>
</dbReference>
<dbReference type="InterPro" id="IPR007016">
    <property type="entry name" value="O-antigen_ligase-rel_domated"/>
</dbReference>
<evidence type="ECO:0000256" key="5">
    <source>
        <dbReference type="PROSITE-ProRule" id="PRU00339"/>
    </source>
</evidence>
<accession>A0A0G4AQA6</accession>
<evidence type="ECO:0000256" key="4">
    <source>
        <dbReference type="ARBA" id="ARBA00023136"/>
    </source>
</evidence>
<feature type="transmembrane region" description="Helical" evidence="6">
    <location>
        <begin position="407"/>
        <end position="427"/>
    </location>
</feature>
<evidence type="ECO:0000313" key="8">
    <source>
        <dbReference type="EMBL" id="AKM77831.1"/>
    </source>
</evidence>
<dbReference type="Gene3D" id="1.25.40.10">
    <property type="entry name" value="Tetratricopeptide repeat domain"/>
    <property type="match status" value="1"/>
</dbReference>
<organism evidence="8 9">
    <name type="scientific">Candidatus Wolfebacteria bacterium GW2011_GWB1_47_1</name>
    <dbReference type="NCBI Taxonomy" id="1619007"/>
    <lineage>
        <taxon>Bacteria</taxon>
        <taxon>Candidatus Wolfeibacteriota</taxon>
    </lineage>
</organism>
<name>A0A0G4AQA6_9BACT</name>
<comment type="subcellular location">
    <subcellularLocation>
        <location evidence="1">Membrane</location>
        <topology evidence="1">Multi-pass membrane protein</topology>
    </subcellularLocation>
</comment>
<dbReference type="KEGG" id="pwo:UX70_C0001G0093"/>
<dbReference type="Proteomes" id="UP000035656">
    <property type="component" value="Chromosome"/>
</dbReference>
<evidence type="ECO:0000256" key="1">
    <source>
        <dbReference type="ARBA" id="ARBA00004141"/>
    </source>
</evidence>
<dbReference type="EMBL" id="CP011209">
    <property type="protein sequence ID" value="AKM77831.1"/>
    <property type="molecule type" value="Genomic_DNA"/>
</dbReference>
<feature type="transmembrane region" description="Helical" evidence="6">
    <location>
        <begin position="237"/>
        <end position="254"/>
    </location>
</feature>
<dbReference type="Pfam" id="PF04932">
    <property type="entry name" value="Wzy_C"/>
    <property type="match status" value="1"/>
</dbReference>
<feature type="transmembrane region" description="Helical" evidence="6">
    <location>
        <begin position="118"/>
        <end position="136"/>
    </location>
</feature>